<keyword evidence="1" id="KW-0812">Transmembrane</keyword>
<keyword evidence="1" id="KW-0472">Membrane</keyword>
<dbReference type="EMBL" id="RAPO01000001">
    <property type="protein sequence ID" value="RKD97299.1"/>
    <property type="molecule type" value="Genomic_DNA"/>
</dbReference>
<name>A0A3R7GKB5_9EURY</name>
<protein>
    <submittedName>
        <fullName evidence="2">Uncharacterized protein</fullName>
    </submittedName>
</protein>
<evidence type="ECO:0000313" key="2">
    <source>
        <dbReference type="EMBL" id="RKD97299.1"/>
    </source>
</evidence>
<comment type="caution">
    <text evidence="2">The sequence shown here is derived from an EMBL/GenBank/DDBJ whole genome shotgun (WGS) entry which is preliminary data.</text>
</comment>
<accession>A0A3R7GKB5</accession>
<keyword evidence="1" id="KW-1133">Transmembrane helix</keyword>
<reference evidence="2 3" key="1">
    <citation type="submission" date="2018-09" db="EMBL/GenBank/DDBJ databases">
        <title>Genomic Encyclopedia of Archaeal and Bacterial Type Strains, Phase II (KMG-II): from individual species to whole genera.</title>
        <authorList>
            <person name="Goeker M."/>
        </authorList>
    </citation>
    <scope>NUCLEOTIDE SEQUENCE [LARGE SCALE GENOMIC DNA]</scope>
    <source>
        <strain evidence="2 3">DSM 13151</strain>
    </source>
</reference>
<gene>
    <name evidence="2" type="ORF">ATJ93_0284</name>
</gene>
<feature type="transmembrane region" description="Helical" evidence="1">
    <location>
        <begin position="39"/>
        <end position="57"/>
    </location>
</feature>
<feature type="transmembrane region" description="Helical" evidence="1">
    <location>
        <begin position="69"/>
        <end position="89"/>
    </location>
</feature>
<organism evidence="2 3">
    <name type="scientific">Halopiger aswanensis</name>
    <dbReference type="NCBI Taxonomy" id="148449"/>
    <lineage>
        <taxon>Archaea</taxon>
        <taxon>Methanobacteriati</taxon>
        <taxon>Methanobacteriota</taxon>
        <taxon>Stenosarchaea group</taxon>
        <taxon>Halobacteria</taxon>
        <taxon>Halobacteriales</taxon>
        <taxon>Natrialbaceae</taxon>
        <taxon>Halopiger</taxon>
    </lineage>
</organism>
<keyword evidence="3" id="KW-1185">Reference proteome</keyword>
<evidence type="ECO:0000256" key="1">
    <source>
        <dbReference type="SAM" id="Phobius"/>
    </source>
</evidence>
<dbReference type="RefSeq" id="WP_120242853.1">
    <property type="nucleotide sequence ID" value="NZ_RAPO01000001.1"/>
</dbReference>
<dbReference type="AlphaFoldDB" id="A0A3R7GKB5"/>
<feature type="transmembrane region" description="Helical" evidence="1">
    <location>
        <begin position="6"/>
        <end position="27"/>
    </location>
</feature>
<sequence>MLEWFGGVSNVVALAIPVFGLLLLAVLSRVIETNRSRRYIVPAFCCWAGFHLVLALYEGTLVPVPRLLSVGLAAALLLGWLVLFCRGLYEIRTLRNSSGYFWL</sequence>
<dbReference type="OrthoDB" id="327225at2157"/>
<evidence type="ECO:0000313" key="3">
    <source>
        <dbReference type="Proteomes" id="UP000283805"/>
    </source>
</evidence>
<dbReference type="Proteomes" id="UP000283805">
    <property type="component" value="Unassembled WGS sequence"/>
</dbReference>
<proteinExistence type="predicted"/>